<organism evidence="1 2">
    <name type="scientific">Aquimarina amphilecti</name>
    <dbReference type="NCBI Taxonomy" id="1038014"/>
    <lineage>
        <taxon>Bacteria</taxon>
        <taxon>Pseudomonadati</taxon>
        <taxon>Bacteroidota</taxon>
        <taxon>Flavobacteriia</taxon>
        <taxon>Flavobacteriales</taxon>
        <taxon>Flavobacteriaceae</taxon>
        <taxon>Aquimarina</taxon>
    </lineage>
</organism>
<name>A0A1H7I2Y4_AQUAM</name>
<gene>
    <name evidence="1" type="ORF">SAMN04487910_0825</name>
</gene>
<protein>
    <submittedName>
        <fullName evidence="1">Uncharacterized protein</fullName>
    </submittedName>
</protein>
<dbReference type="OrthoDB" id="1160849at2"/>
<dbReference type="EMBL" id="FOAB01000001">
    <property type="protein sequence ID" value="SEK56212.1"/>
    <property type="molecule type" value="Genomic_DNA"/>
</dbReference>
<dbReference type="RefSeq" id="WP_091405926.1">
    <property type="nucleotide sequence ID" value="NZ_FOAB01000001.1"/>
</dbReference>
<dbReference type="AlphaFoldDB" id="A0A1H7I2Y4"/>
<proteinExistence type="predicted"/>
<keyword evidence="2" id="KW-1185">Reference proteome</keyword>
<evidence type="ECO:0000313" key="2">
    <source>
        <dbReference type="Proteomes" id="UP000198521"/>
    </source>
</evidence>
<dbReference type="STRING" id="1038014.SAMN04487910_0825"/>
<reference evidence="1 2" key="1">
    <citation type="submission" date="2016-10" db="EMBL/GenBank/DDBJ databases">
        <authorList>
            <person name="de Groot N.N."/>
        </authorList>
    </citation>
    <scope>NUCLEOTIDE SEQUENCE [LARGE SCALE GENOMIC DNA]</scope>
    <source>
        <strain evidence="1 2">DSM 25232</strain>
    </source>
</reference>
<evidence type="ECO:0000313" key="1">
    <source>
        <dbReference type="EMBL" id="SEK56212.1"/>
    </source>
</evidence>
<accession>A0A1H7I2Y4</accession>
<sequence>MITKYCLFITLICLFSFNSVYSYKDYYIDRVTGEELGSDGSKTNNLRVIDIREWNYVIEEKGGPRSISGIQELHKNSYVVTFDENQIQKEVQRIADDTMKEGLENQVFIVLNVNNGKVSAVRDWIPELKTNKEIIISTYSVGRNSAPRVGEGLMLLGQLHGHPKEIQENKRNVRSVSGFDIEVAKELGVTIFAVDAFSSFDVFESRKSKKGSKSLHIHSVGKDGKTKNFIGRTFGKKGVNTFNFSNYFNLILRREYRVRIL</sequence>
<dbReference type="Proteomes" id="UP000198521">
    <property type="component" value="Unassembled WGS sequence"/>
</dbReference>